<reference evidence="2 3" key="1">
    <citation type="submission" date="2020-07" db="EMBL/GenBank/DDBJ databases">
        <title>Sequencing the genomes of 1000 actinobacteria strains.</title>
        <authorList>
            <person name="Klenk H.-P."/>
        </authorList>
    </citation>
    <scope>NUCLEOTIDE SEQUENCE [LARGE SCALE GENOMIC DNA]</scope>
    <source>
        <strain evidence="2 3">DSM 104001</strain>
    </source>
</reference>
<proteinExistence type="predicted"/>
<dbReference type="NCBIfam" id="NF038319">
    <property type="entry name" value="DISARM_DrmC_I"/>
    <property type="match status" value="1"/>
</dbReference>
<dbReference type="InterPro" id="IPR001736">
    <property type="entry name" value="PLipase_D/transphosphatidylase"/>
</dbReference>
<dbReference type="InterPro" id="IPR047955">
    <property type="entry name" value="DrmC-like"/>
</dbReference>
<dbReference type="GO" id="GO:0030572">
    <property type="term" value="F:phosphatidyltransferase activity"/>
    <property type="evidence" value="ECO:0007669"/>
    <property type="project" value="UniProtKB-ARBA"/>
</dbReference>
<feature type="domain" description="PLD phosphodiesterase" evidence="1">
    <location>
        <begin position="177"/>
        <end position="204"/>
    </location>
</feature>
<protein>
    <submittedName>
        <fullName evidence="2">Phosphatidylserine/phosphatidylglycerophosphate/ cardiolipin synthase-like enzyme</fullName>
    </submittedName>
</protein>
<dbReference type="GO" id="GO:0032049">
    <property type="term" value="P:cardiolipin biosynthetic process"/>
    <property type="evidence" value="ECO:0007669"/>
    <property type="project" value="UniProtKB-ARBA"/>
</dbReference>
<dbReference type="InterPro" id="IPR025202">
    <property type="entry name" value="PLD-like_dom"/>
</dbReference>
<dbReference type="Pfam" id="PF13091">
    <property type="entry name" value="PLDc_2"/>
    <property type="match status" value="1"/>
</dbReference>
<evidence type="ECO:0000259" key="1">
    <source>
        <dbReference type="PROSITE" id="PS50035"/>
    </source>
</evidence>
<sequence>MSAAGLAKLEPLGELLAPTELRRVADSLAIDGVARRAVRTLAPEKRVAAEEHVAAVLSAFGSREAVAATLRVIASTADKAPSPPTLVWSGPQLPGDSVRTTAAVVRLIDDAEVSVLASTYSGSASAPFVQALKRAAQRRLEITVVCDVSQRVDCAEAIRDAVPRARVLGLHDTDTGQPRMQHSKVLVIDDRAALVTSANLSYAAVEKNLEAGVLVDDSAFASQITRRFADLLAAGNLRDLVREPAR</sequence>
<comment type="caution">
    <text evidence="2">The sequence shown here is derived from an EMBL/GenBank/DDBJ whole genome shotgun (WGS) entry which is preliminary data.</text>
</comment>
<keyword evidence="3" id="KW-1185">Reference proteome</keyword>
<dbReference type="EMBL" id="JACBZT010000001">
    <property type="protein sequence ID" value="NYJ03921.1"/>
    <property type="molecule type" value="Genomic_DNA"/>
</dbReference>
<dbReference type="AlphaFoldDB" id="A0A853C9T4"/>
<name>A0A853C9T4_9ACTN</name>
<evidence type="ECO:0000313" key="3">
    <source>
        <dbReference type="Proteomes" id="UP000541969"/>
    </source>
</evidence>
<dbReference type="RefSeq" id="WP_179714706.1">
    <property type="nucleotide sequence ID" value="NZ_JACBZT010000001.1"/>
</dbReference>
<dbReference type="Gene3D" id="3.30.870.10">
    <property type="entry name" value="Endonuclease Chain A"/>
    <property type="match status" value="1"/>
</dbReference>
<dbReference type="SMART" id="SM00155">
    <property type="entry name" value="PLDc"/>
    <property type="match status" value="1"/>
</dbReference>
<dbReference type="PANTHER" id="PTHR21248">
    <property type="entry name" value="CARDIOLIPIN SYNTHASE"/>
    <property type="match status" value="1"/>
</dbReference>
<dbReference type="PANTHER" id="PTHR21248:SF22">
    <property type="entry name" value="PHOSPHOLIPASE D"/>
    <property type="match status" value="1"/>
</dbReference>
<organism evidence="2 3">
    <name type="scientific">Petropleomorpha daqingensis</name>
    <dbReference type="NCBI Taxonomy" id="2026353"/>
    <lineage>
        <taxon>Bacteria</taxon>
        <taxon>Bacillati</taxon>
        <taxon>Actinomycetota</taxon>
        <taxon>Actinomycetes</taxon>
        <taxon>Geodermatophilales</taxon>
        <taxon>Geodermatophilaceae</taxon>
        <taxon>Petropleomorpha</taxon>
    </lineage>
</organism>
<dbReference type="PROSITE" id="PS50035">
    <property type="entry name" value="PLD"/>
    <property type="match status" value="1"/>
</dbReference>
<dbReference type="SUPFAM" id="SSF56024">
    <property type="entry name" value="Phospholipase D/nuclease"/>
    <property type="match status" value="1"/>
</dbReference>
<evidence type="ECO:0000313" key="2">
    <source>
        <dbReference type="EMBL" id="NYJ03921.1"/>
    </source>
</evidence>
<accession>A0A853C9T4</accession>
<gene>
    <name evidence="2" type="ORF">GGQ55_000199</name>
</gene>
<dbReference type="Proteomes" id="UP000541969">
    <property type="component" value="Unassembled WGS sequence"/>
</dbReference>